<keyword evidence="5" id="KW-1185">Reference proteome</keyword>
<dbReference type="SUPFAM" id="SSF47226">
    <property type="entry name" value="Histidine-containing phosphotransfer domain, HPT domain"/>
    <property type="match status" value="1"/>
</dbReference>
<reference evidence="5" key="1">
    <citation type="journal article" date="2016" name="Front. Microbiol.">
        <title>Molecular Keys to the Janthinobacterium and Duganella spp. Interaction with the Plant Pathogen Fusarium graminearum.</title>
        <authorList>
            <person name="Haack F.S."/>
            <person name="Poehlein A."/>
            <person name="Kroger C."/>
            <person name="Voigt C.A."/>
            <person name="Piepenbring M."/>
            <person name="Bode H.B."/>
            <person name="Daniel R."/>
            <person name="Schafer W."/>
            <person name="Streit W.R."/>
        </authorList>
    </citation>
    <scope>NUCLEOTIDE SEQUENCE [LARGE SCALE GENOMIC DNA]</scope>
    <source>
        <strain evidence="5">T54</strain>
    </source>
</reference>
<dbReference type="InterPro" id="IPR036641">
    <property type="entry name" value="HPT_dom_sf"/>
</dbReference>
<name>A0A1E7WCL1_9BURK</name>
<feature type="domain" description="HPt" evidence="3">
    <location>
        <begin position="20"/>
        <end position="119"/>
    </location>
</feature>
<organism evidence="4 5">
    <name type="scientific">Duganella phyllosphaerae</name>
    <dbReference type="NCBI Taxonomy" id="762836"/>
    <lineage>
        <taxon>Bacteria</taxon>
        <taxon>Pseudomonadati</taxon>
        <taxon>Pseudomonadota</taxon>
        <taxon>Betaproteobacteria</taxon>
        <taxon>Burkholderiales</taxon>
        <taxon>Oxalobacteraceae</taxon>
        <taxon>Telluria group</taxon>
        <taxon>Duganella</taxon>
    </lineage>
</organism>
<keyword evidence="1" id="KW-0902">Two-component regulatory system</keyword>
<proteinExistence type="predicted"/>
<dbReference type="GO" id="GO:0000160">
    <property type="term" value="P:phosphorelay signal transduction system"/>
    <property type="evidence" value="ECO:0007669"/>
    <property type="project" value="UniProtKB-KW"/>
</dbReference>
<dbReference type="GO" id="GO:0004672">
    <property type="term" value="F:protein kinase activity"/>
    <property type="evidence" value="ECO:0007669"/>
    <property type="project" value="UniProtKB-ARBA"/>
</dbReference>
<gene>
    <name evidence="4" type="ORF">DUPY_43520</name>
</gene>
<evidence type="ECO:0000313" key="4">
    <source>
        <dbReference type="EMBL" id="OEZ95343.1"/>
    </source>
</evidence>
<protein>
    <submittedName>
        <fullName evidence="4">Hpt domain protein</fullName>
    </submittedName>
</protein>
<dbReference type="EMBL" id="LROM01000125">
    <property type="protein sequence ID" value="OEZ95343.1"/>
    <property type="molecule type" value="Genomic_DNA"/>
</dbReference>
<dbReference type="InterPro" id="IPR008207">
    <property type="entry name" value="Sig_transdc_His_kin_Hpt_dom"/>
</dbReference>
<comment type="caution">
    <text evidence="4">The sequence shown here is derived from an EMBL/GenBank/DDBJ whole genome shotgun (WGS) entry which is preliminary data.</text>
</comment>
<dbReference type="AlphaFoldDB" id="A0A1E7WCL1"/>
<evidence type="ECO:0000259" key="3">
    <source>
        <dbReference type="PROSITE" id="PS50894"/>
    </source>
</evidence>
<dbReference type="Pfam" id="PF01627">
    <property type="entry name" value="Hpt"/>
    <property type="match status" value="1"/>
</dbReference>
<dbReference type="PATRIC" id="fig|762836.4.peg.4480"/>
<dbReference type="Proteomes" id="UP000175989">
    <property type="component" value="Unassembled WGS sequence"/>
</dbReference>
<sequence>MSHYRYQSIDPTVLMEAAGDHGTFITLSHTFLEHAPGLFSRLEQAFARRDYQAIAASSHALKGMAMLIGAATFSSELQRHESAARQGCALDAAQAELAPLLALVMREVTQSIVRAVPQN</sequence>
<feature type="modified residue" description="Phosphohistidine" evidence="2">
    <location>
        <position position="59"/>
    </location>
</feature>
<dbReference type="Gene3D" id="1.20.120.160">
    <property type="entry name" value="HPT domain"/>
    <property type="match status" value="1"/>
</dbReference>
<evidence type="ECO:0000256" key="1">
    <source>
        <dbReference type="ARBA" id="ARBA00023012"/>
    </source>
</evidence>
<accession>A0A1E7WCL1</accession>
<keyword evidence="2" id="KW-0597">Phosphoprotein</keyword>
<dbReference type="OrthoDB" id="8777657at2"/>
<dbReference type="PROSITE" id="PS50894">
    <property type="entry name" value="HPT"/>
    <property type="match status" value="1"/>
</dbReference>
<evidence type="ECO:0000313" key="5">
    <source>
        <dbReference type="Proteomes" id="UP000175989"/>
    </source>
</evidence>
<dbReference type="RefSeq" id="WP_070251022.1">
    <property type="nucleotide sequence ID" value="NZ_LROM01000125.1"/>
</dbReference>
<evidence type="ECO:0000256" key="2">
    <source>
        <dbReference type="PROSITE-ProRule" id="PRU00110"/>
    </source>
</evidence>